<dbReference type="Gene3D" id="3.40.50.10140">
    <property type="entry name" value="Toll/interleukin-1 receptor homology (TIR) domain"/>
    <property type="match status" value="1"/>
</dbReference>
<dbReference type="SUPFAM" id="SSF52200">
    <property type="entry name" value="Toll/Interleukin receptor TIR domain"/>
    <property type="match status" value="1"/>
</dbReference>
<accession>A0ABY2R2B1</accession>
<dbReference type="InterPro" id="IPR000157">
    <property type="entry name" value="TIR_dom"/>
</dbReference>
<proteinExistence type="predicted"/>
<protein>
    <submittedName>
        <fullName evidence="2">TIR domain-containing protein</fullName>
    </submittedName>
</protein>
<gene>
    <name evidence="2" type="ORF">EK417_19010</name>
</gene>
<dbReference type="Pfam" id="PF13289">
    <property type="entry name" value="SIR2_2"/>
    <property type="match status" value="1"/>
</dbReference>
<keyword evidence="3" id="KW-1185">Reference proteome</keyword>
<dbReference type="RefSeq" id="WP_136523056.1">
    <property type="nucleotide sequence ID" value="NZ_SDLV01000053.1"/>
</dbReference>
<dbReference type="Pfam" id="PF13676">
    <property type="entry name" value="TIR_2"/>
    <property type="match status" value="1"/>
</dbReference>
<feature type="domain" description="TIR" evidence="1">
    <location>
        <begin position="289"/>
        <end position="411"/>
    </location>
</feature>
<reference evidence="2 3" key="1">
    <citation type="submission" date="2019-01" db="EMBL/GenBank/DDBJ databases">
        <authorList>
            <person name="B I."/>
            <person name="Ch S."/>
            <person name="Ch V.R."/>
        </authorList>
    </citation>
    <scope>NUCLEOTIDE SEQUENCE [LARGE SCALE GENOMIC DNA]</scope>
    <source>
        <strain evidence="2 3">JC507</strain>
    </source>
</reference>
<dbReference type="InterPro" id="IPR035897">
    <property type="entry name" value="Toll_tir_struct_dom_sf"/>
</dbReference>
<sequence>MYENDNLQDLLSITIASLSQQRCVLVLGPDIYMSDEIENRVIDRTEFFLKLQKENTGITFFPTDGVMIFQDEDRFKIQQNVRKFYSGDGDVQLLETISKIKFPLIINASPDESLFHYLHKLDNNVQEDYFEGDQDENKNITFNKDQPLIYNVFGKSSDPQSLIISHGLLYRRMQEILPQNSFPNAIRTYLQKANSFLFLGFRFDSWAYQLLTYKIFNEKIIDPNKIRLSSSPQYVKDKMINSIMTKPLGISITDSPPLQILNRLIQIINNTPATDLLRDTGMQDKFSSFISYNRRNKMFLETLVERFKNKVSEMNINENAQTELQLLYDTQDLGYGQSIDSFMTRIGKGKIVIMMISEDYLKSYYCMTEALRVNEHHKFDERVFYILITNDLILDFKNIDVGMQYYYDYWQGKLTETASREGADQERIIGYVLIRDFIKKFIKNISDLNNYVVDVNNIAEELLDDFILQLIIKMKEEL</sequence>
<evidence type="ECO:0000313" key="2">
    <source>
        <dbReference type="EMBL" id="THV56460.1"/>
    </source>
</evidence>
<comment type="caution">
    <text evidence="2">The sequence shown here is derived from an EMBL/GenBank/DDBJ whole genome shotgun (WGS) entry which is preliminary data.</text>
</comment>
<organism evidence="2 3">
    <name type="scientific">Chryseobacterium candidae</name>
    <dbReference type="NCBI Taxonomy" id="1978493"/>
    <lineage>
        <taxon>Bacteria</taxon>
        <taxon>Pseudomonadati</taxon>
        <taxon>Bacteroidota</taxon>
        <taxon>Flavobacteriia</taxon>
        <taxon>Flavobacteriales</taxon>
        <taxon>Weeksellaceae</taxon>
        <taxon>Chryseobacterium group</taxon>
        <taxon>Chryseobacterium</taxon>
    </lineage>
</organism>
<evidence type="ECO:0000259" key="1">
    <source>
        <dbReference type="Pfam" id="PF13676"/>
    </source>
</evidence>
<evidence type="ECO:0000313" key="3">
    <source>
        <dbReference type="Proteomes" id="UP000306038"/>
    </source>
</evidence>
<dbReference type="Proteomes" id="UP000306038">
    <property type="component" value="Unassembled WGS sequence"/>
</dbReference>
<dbReference type="EMBL" id="SDLV01000053">
    <property type="protein sequence ID" value="THV56460.1"/>
    <property type="molecule type" value="Genomic_DNA"/>
</dbReference>
<name>A0ABY2R2B1_9FLAO</name>